<dbReference type="CDD" id="cd00093">
    <property type="entry name" value="HTH_XRE"/>
    <property type="match status" value="1"/>
</dbReference>
<proteinExistence type="predicted"/>
<dbReference type="SUPFAM" id="SSF47413">
    <property type="entry name" value="lambda repressor-like DNA-binding domains"/>
    <property type="match status" value="1"/>
</dbReference>
<name>A0A0D8B7M1_9ACTN</name>
<dbReference type="Proteomes" id="UP000032545">
    <property type="component" value="Unassembled WGS sequence"/>
</dbReference>
<protein>
    <submittedName>
        <fullName evidence="2">Helix-turn-helix protein</fullName>
    </submittedName>
</protein>
<dbReference type="EMBL" id="JYFN01000071">
    <property type="protein sequence ID" value="KJE20110.1"/>
    <property type="molecule type" value="Genomic_DNA"/>
</dbReference>
<dbReference type="SMART" id="SM00530">
    <property type="entry name" value="HTH_XRE"/>
    <property type="match status" value="1"/>
</dbReference>
<evidence type="ECO:0000259" key="1">
    <source>
        <dbReference type="PROSITE" id="PS50943"/>
    </source>
</evidence>
<dbReference type="PROSITE" id="PS50943">
    <property type="entry name" value="HTH_CROC1"/>
    <property type="match status" value="1"/>
</dbReference>
<dbReference type="Gene3D" id="1.25.40.10">
    <property type="entry name" value="Tetratricopeptide repeat domain"/>
    <property type="match status" value="1"/>
</dbReference>
<comment type="caution">
    <text evidence="2">The sequence shown here is derived from an EMBL/GenBank/DDBJ whole genome shotgun (WGS) entry which is preliminary data.</text>
</comment>
<feature type="domain" description="HTH cro/C1-type" evidence="1">
    <location>
        <begin position="80"/>
        <end position="125"/>
    </location>
</feature>
<evidence type="ECO:0000313" key="3">
    <source>
        <dbReference type="Proteomes" id="UP000032545"/>
    </source>
</evidence>
<reference evidence="2 3" key="2">
    <citation type="journal article" date="2016" name="Genome Announc.">
        <title>Permanent Draft Genome Sequences for Two Variants of Frankia sp. Strain CpI1, the First Frankia Strain Isolated from Root Nodules of Comptonia peregrina.</title>
        <authorList>
            <person name="Oshone R."/>
            <person name="Hurst S.G.IV."/>
            <person name="Abebe-Akele F."/>
            <person name="Simpson S."/>
            <person name="Morris K."/>
            <person name="Thomas W.K."/>
            <person name="Tisa L.S."/>
        </authorList>
    </citation>
    <scope>NUCLEOTIDE SEQUENCE [LARGE SCALE GENOMIC DNA]</scope>
    <source>
        <strain evidence="3">CpI1-S</strain>
    </source>
</reference>
<dbReference type="Pfam" id="PF01381">
    <property type="entry name" value="HTH_3"/>
    <property type="match status" value="1"/>
</dbReference>
<dbReference type="AlphaFoldDB" id="A0A0D8B7M1"/>
<dbReference type="InterPro" id="IPR010982">
    <property type="entry name" value="Lambda_DNA-bd_dom_sf"/>
</dbReference>
<organism evidence="2 3">
    <name type="scientific">Frankia torreyi</name>
    <dbReference type="NCBI Taxonomy" id="1856"/>
    <lineage>
        <taxon>Bacteria</taxon>
        <taxon>Bacillati</taxon>
        <taxon>Actinomycetota</taxon>
        <taxon>Actinomycetes</taxon>
        <taxon>Frankiales</taxon>
        <taxon>Frankiaceae</taxon>
        <taxon>Frankia</taxon>
    </lineage>
</organism>
<reference evidence="3" key="1">
    <citation type="submission" date="2015-02" db="EMBL/GenBank/DDBJ databases">
        <title>Draft Genome of Frankia sp. CpI1-S.</title>
        <authorList>
            <person name="Oshone R.T."/>
            <person name="Ngom M."/>
            <person name="Ghodhbane-Gtari F."/>
            <person name="Gtari M."/>
            <person name="Morris K."/>
            <person name="Thomas K."/>
            <person name="Sen A."/>
            <person name="Tisa L.S."/>
        </authorList>
    </citation>
    <scope>NUCLEOTIDE SEQUENCE [LARGE SCALE GENOMIC DNA]</scope>
    <source>
        <strain evidence="3">CpI1-S</strain>
    </source>
</reference>
<dbReference type="InterPro" id="IPR001387">
    <property type="entry name" value="Cro/C1-type_HTH"/>
</dbReference>
<evidence type="ECO:0000313" key="2">
    <source>
        <dbReference type="EMBL" id="KJE20110.1"/>
    </source>
</evidence>
<dbReference type="Gene3D" id="1.10.260.40">
    <property type="entry name" value="lambda repressor-like DNA-binding domains"/>
    <property type="match status" value="1"/>
</dbReference>
<dbReference type="GO" id="GO:0003677">
    <property type="term" value="F:DNA binding"/>
    <property type="evidence" value="ECO:0007669"/>
    <property type="project" value="InterPro"/>
</dbReference>
<dbReference type="OrthoDB" id="4508581at2"/>
<accession>A0A0D8B7M1</accession>
<gene>
    <name evidence="2" type="ORF">FF36_05601</name>
</gene>
<dbReference type="InterPro" id="IPR011990">
    <property type="entry name" value="TPR-like_helical_dom_sf"/>
</dbReference>
<keyword evidence="3" id="KW-1185">Reference proteome</keyword>
<sequence>MRGHEAGIRHCQCGARLARDNATGLCGPCQRKAPTSANEPAALPLAFWQSSRDLLDALDAWHMGRVIAAYRIHPHHVPPLSQEAVAGWMGITQTQLSRIESGEPITDLTKLIRWAQVLGIPEELLWFRLRPSDGNATSSGAATTMHRLEALRTQATHLLTTSDVSPASLDDWDQVVEAHGRATRFSPPGLLLADLAHDFADVQGLLERRPSLRAARHLTRLTAQLAGLINLTLIKLSEPAAARAWGRTARLAADEAGDVALSAWVRAQDAYTLFYGGAIQEAVTVAKKAQTIARRTPCVGAVLAAALEARAHAALGRSADANAAMTRAEVILAALGPDDVTPSAFGYNEAQLRFHQGNALTHLHDTRLAIEAGDLALDLYPTGDYLDRTLIHLDRADCLIHDGHIIEGVAHAADVFLKLPPQHRSGLIAQRARELAQMIPPRHQALPAVRDLGEVLALPAEPPEGGLRLLHHDHQY</sequence>
<dbReference type="PATRIC" id="fig|1502723.3.peg.6209"/>